<dbReference type="Proteomes" id="UP001472677">
    <property type="component" value="Unassembled WGS sequence"/>
</dbReference>
<organism evidence="1 2">
    <name type="scientific">Hibiscus sabdariffa</name>
    <name type="common">roselle</name>
    <dbReference type="NCBI Taxonomy" id="183260"/>
    <lineage>
        <taxon>Eukaryota</taxon>
        <taxon>Viridiplantae</taxon>
        <taxon>Streptophyta</taxon>
        <taxon>Embryophyta</taxon>
        <taxon>Tracheophyta</taxon>
        <taxon>Spermatophyta</taxon>
        <taxon>Magnoliopsida</taxon>
        <taxon>eudicotyledons</taxon>
        <taxon>Gunneridae</taxon>
        <taxon>Pentapetalae</taxon>
        <taxon>rosids</taxon>
        <taxon>malvids</taxon>
        <taxon>Malvales</taxon>
        <taxon>Malvaceae</taxon>
        <taxon>Malvoideae</taxon>
        <taxon>Hibiscus</taxon>
    </lineage>
</organism>
<protein>
    <submittedName>
        <fullName evidence="1">Uncharacterized protein</fullName>
    </submittedName>
</protein>
<accession>A0ABR2CWS4</accession>
<dbReference type="EMBL" id="JBBPBM010000041">
    <property type="protein sequence ID" value="KAK8524784.1"/>
    <property type="molecule type" value="Genomic_DNA"/>
</dbReference>
<reference evidence="1 2" key="1">
    <citation type="journal article" date="2024" name="G3 (Bethesda)">
        <title>Genome assembly of Hibiscus sabdariffa L. provides insights into metabolisms of medicinal natural products.</title>
        <authorList>
            <person name="Kim T."/>
        </authorList>
    </citation>
    <scope>NUCLEOTIDE SEQUENCE [LARGE SCALE GENOMIC DNA]</scope>
    <source>
        <strain evidence="1">TK-2024</strain>
        <tissue evidence="1">Old leaves</tissue>
    </source>
</reference>
<comment type="caution">
    <text evidence="1">The sequence shown here is derived from an EMBL/GenBank/DDBJ whole genome shotgun (WGS) entry which is preliminary data.</text>
</comment>
<evidence type="ECO:0000313" key="1">
    <source>
        <dbReference type="EMBL" id="KAK8524784.1"/>
    </source>
</evidence>
<gene>
    <name evidence="1" type="ORF">V6N12_029639</name>
</gene>
<name>A0ABR2CWS4_9ROSI</name>
<evidence type="ECO:0000313" key="2">
    <source>
        <dbReference type="Proteomes" id="UP001472677"/>
    </source>
</evidence>
<sequence length="70" mass="7301">MLASFAIYGTADAVVGRKFVFDLTGAAVEIAIVDLVEAALQVLGVLETSARPEGFREAASCCSTFPLHIA</sequence>
<keyword evidence="2" id="KW-1185">Reference proteome</keyword>
<proteinExistence type="predicted"/>